<dbReference type="CDD" id="cd16917">
    <property type="entry name" value="HATPase_UhpB-NarQ-NarX-like"/>
    <property type="match status" value="1"/>
</dbReference>
<evidence type="ECO:0000259" key="11">
    <source>
        <dbReference type="Pfam" id="PF01590"/>
    </source>
</evidence>
<evidence type="ECO:0000259" key="13">
    <source>
        <dbReference type="Pfam" id="PF07730"/>
    </source>
</evidence>
<keyword evidence="5" id="KW-0547">Nucleotide-binding</keyword>
<evidence type="ECO:0000256" key="8">
    <source>
        <dbReference type="ARBA" id="ARBA00023012"/>
    </source>
</evidence>
<dbReference type="Gene3D" id="3.30.450.40">
    <property type="match status" value="1"/>
</dbReference>
<comment type="caution">
    <text evidence="14">The sequence shown here is derived from an EMBL/GenBank/DDBJ whole genome shotgun (WGS) entry which is preliminary data.</text>
</comment>
<dbReference type="SUPFAM" id="SSF55874">
    <property type="entry name" value="ATPase domain of HSP90 chaperone/DNA topoisomerase II/histidine kinase"/>
    <property type="match status" value="1"/>
</dbReference>
<evidence type="ECO:0000313" key="14">
    <source>
        <dbReference type="EMBL" id="KJE77152.1"/>
    </source>
</evidence>
<reference evidence="14 15" key="1">
    <citation type="submission" date="2015-01" db="EMBL/GenBank/DDBJ databases">
        <title>Draft genome of the acidophilic iron oxidizer Ferrimicrobium acidiphilum strain T23.</title>
        <authorList>
            <person name="Poehlein A."/>
            <person name="Eisen S."/>
            <person name="Schloemann M."/>
            <person name="Johnson B.D."/>
            <person name="Daniel R."/>
            <person name="Muehling M."/>
        </authorList>
    </citation>
    <scope>NUCLEOTIDE SEQUENCE [LARGE SCALE GENOMIC DNA]</scope>
    <source>
        <strain evidence="14 15">T23</strain>
    </source>
</reference>
<sequence>MRSVSQRSESPTNDQLPGPPDREGDEWLEHLTGVHSSKSNFYAAWRRTEADLERSITALREISTAFCATAEGARDLDGAVLLAASRHFDANFVAIIPGAPHGDSTPFETIALVEGIEVIGDDPLPPLADRLASAAVRSRTPVQLTENSKRVALIQDAITSLLCVGLAVPLLAEDTELGVLVVLLRRPSLVDRADIAILQILAQQIVVSVRNVAFYRESEFLRKEAARERKDASEKSKQLQTTRLELLQERQHHLIASERTRIATELHDSVVQHLISIGMNLEWCRRTVDPKGALFERLTSTHELSRSALARVRTTIFELSCMTGENGGLFAALQNLAQMLQSQIQLTVRQHGALALLLPTEEHTAFHFVQEAIFNAMRHGNAKHIWVSLWASTRTLRISVADDSSSDLATLQELLLNSDHISSGISGMRQRVAELGGHLEVAPRHGGGIRLTLVASVRRHTSEEPPLC</sequence>
<dbReference type="AlphaFoldDB" id="A0A0D8FXZ7"/>
<dbReference type="InterPro" id="IPR003594">
    <property type="entry name" value="HATPase_dom"/>
</dbReference>
<dbReference type="PANTHER" id="PTHR24421:SF10">
    <property type="entry name" value="NITRATE_NITRITE SENSOR PROTEIN NARQ"/>
    <property type="match status" value="1"/>
</dbReference>
<evidence type="ECO:0000256" key="3">
    <source>
        <dbReference type="ARBA" id="ARBA00022553"/>
    </source>
</evidence>
<keyword evidence="3" id="KW-0597">Phosphoprotein</keyword>
<dbReference type="GO" id="GO:0005524">
    <property type="term" value="F:ATP binding"/>
    <property type="evidence" value="ECO:0007669"/>
    <property type="project" value="UniProtKB-KW"/>
</dbReference>
<keyword evidence="9" id="KW-0175">Coiled coil</keyword>
<evidence type="ECO:0000256" key="4">
    <source>
        <dbReference type="ARBA" id="ARBA00022679"/>
    </source>
</evidence>
<evidence type="ECO:0000256" key="1">
    <source>
        <dbReference type="ARBA" id="ARBA00000085"/>
    </source>
</evidence>
<dbReference type="InterPro" id="IPR050482">
    <property type="entry name" value="Sensor_HK_TwoCompSys"/>
</dbReference>
<dbReference type="Proteomes" id="UP000032336">
    <property type="component" value="Unassembled WGS sequence"/>
</dbReference>
<keyword evidence="7" id="KW-0067">ATP-binding</keyword>
<accession>A0A0D8FXZ7</accession>
<dbReference type="EMBL" id="JXUW01000007">
    <property type="protein sequence ID" value="KJE77152.1"/>
    <property type="molecule type" value="Genomic_DNA"/>
</dbReference>
<evidence type="ECO:0000256" key="7">
    <source>
        <dbReference type="ARBA" id="ARBA00022840"/>
    </source>
</evidence>
<evidence type="ECO:0000313" key="15">
    <source>
        <dbReference type="Proteomes" id="UP000032336"/>
    </source>
</evidence>
<proteinExistence type="predicted"/>
<evidence type="ECO:0000256" key="5">
    <source>
        <dbReference type="ARBA" id="ARBA00022741"/>
    </source>
</evidence>
<dbReference type="SUPFAM" id="SSF55781">
    <property type="entry name" value="GAF domain-like"/>
    <property type="match status" value="1"/>
</dbReference>
<dbReference type="PANTHER" id="PTHR24421">
    <property type="entry name" value="NITRATE/NITRITE SENSOR PROTEIN NARX-RELATED"/>
    <property type="match status" value="1"/>
</dbReference>
<evidence type="ECO:0000256" key="6">
    <source>
        <dbReference type="ARBA" id="ARBA00022777"/>
    </source>
</evidence>
<evidence type="ECO:0000256" key="2">
    <source>
        <dbReference type="ARBA" id="ARBA00012438"/>
    </source>
</evidence>
<dbReference type="InterPro" id="IPR011712">
    <property type="entry name" value="Sig_transdc_His_kin_sub3_dim/P"/>
</dbReference>
<dbReference type="RefSeq" id="WP_169741640.1">
    <property type="nucleotide sequence ID" value="NZ_JQKF01000007.1"/>
</dbReference>
<feature type="domain" description="Histidine kinase/HSP90-like ATPase" evidence="12">
    <location>
        <begin position="364"/>
        <end position="454"/>
    </location>
</feature>
<feature type="region of interest" description="Disordered" evidence="10">
    <location>
        <begin position="1"/>
        <end position="25"/>
    </location>
</feature>
<dbReference type="GO" id="GO:0016020">
    <property type="term" value="C:membrane"/>
    <property type="evidence" value="ECO:0007669"/>
    <property type="project" value="InterPro"/>
</dbReference>
<comment type="catalytic activity">
    <reaction evidence="1">
        <text>ATP + protein L-histidine = ADP + protein N-phospho-L-histidine.</text>
        <dbReference type="EC" id="2.7.13.3"/>
    </reaction>
</comment>
<feature type="coiled-coil region" evidence="9">
    <location>
        <begin position="222"/>
        <end position="249"/>
    </location>
</feature>
<keyword evidence="15" id="KW-1185">Reference proteome</keyword>
<dbReference type="InterPro" id="IPR036890">
    <property type="entry name" value="HATPase_C_sf"/>
</dbReference>
<dbReference type="GO" id="GO:0000155">
    <property type="term" value="F:phosphorelay sensor kinase activity"/>
    <property type="evidence" value="ECO:0007669"/>
    <property type="project" value="InterPro"/>
</dbReference>
<keyword evidence="8" id="KW-0902">Two-component regulatory system</keyword>
<keyword evidence="4 14" id="KW-0808">Transferase</keyword>
<name>A0A0D8FXZ7_9ACTN</name>
<organism evidence="14 15">
    <name type="scientific">Ferrimicrobium acidiphilum DSM 19497</name>
    <dbReference type="NCBI Taxonomy" id="1121877"/>
    <lineage>
        <taxon>Bacteria</taxon>
        <taxon>Bacillati</taxon>
        <taxon>Actinomycetota</taxon>
        <taxon>Acidimicrobiia</taxon>
        <taxon>Acidimicrobiales</taxon>
        <taxon>Acidimicrobiaceae</taxon>
        <taxon>Ferrimicrobium</taxon>
    </lineage>
</organism>
<feature type="domain" description="Signal transduction histidine kinase subgroup 3 dimerisation and phosphoacceptor" evidence="13">
    <location>
        <begin position="258"/>
        <end position="319"/>
    </location>
</feature>
<dbReference type="Pfam" id="PF02518">
    <property type="entry name" value="HATPase_c"/>
    <property type="match status" value="1"/>
</dbReference>
<dbReference type="InterPro" id="IPR003018">
    <property type="entry name" value="GAF"/>
</dbReference>
<dbReference type="Pfam" id="PF07730">
    <property type="entry name" value="HisKA_3"/>
    <property type="match status" value="1"/>
</dbReference>
<evidence type="ECO:0000259" key="12">
    <source>
        <dbReference type="Pfam" id="PF02518"/>
    </source>
</evidence>
<evidence type="ECO:0000256" key="10">
    <source>
        <dbReference type="SAM" id="MobiDB-lite"/>
    </source>
</evidence>
<feature type="compositionally biased region" description="Polar residues" evidence="10">
    <location>
        <begin position="1"/>
        <end position="15"/>
    </location>
</feature>
<dbReference type="Pfam" id="PF01590">
    <property type="entry name" value="GAF"/>
    <property type="match status" value="1"/>
</dbReference>
<dbReference type="GO" id="GO:0046983">
    <property type="term" value="F:protein dimerization activity"/>
    <property type="evidence" value="ECO:0007669"/>
    <property type="project" value="InterPro"/>
</dbReference>
<dbReference type="Gene3D" id="3.30.565.10">
    <property type="entry name" value="Histidine kinase-like ATPase, C-terminal domain"/>
    <property type="match status" value="1"/>
</dbReference>
<evidence type="ECO:0000256" key="9">
    <source>
        <dbReference type="SAM" id="Coils"/>
    </source>
</evidence>
<gene>
    <name evidence="14" type="primary">liaS</name>
    <name evidence="14" type="ORF">FEAC_10820</name>
</gene>
<dbReference type="InterPro" id="IPR029016">
    <property type="entry name" value="GAF-like_dom_sf"/>
</dbReference>
<dbReference type="Gene3D" id="1.20.5.1930">
    <property type="match status" value="1"/>
</dbReference>
<feature type="domain" description="GAF" evidence="11">
    <location>
        <begin position="124"/>
        <end position="208"/>
    </location>
</feature>
<protein>
    <recommendedName>
        <fullName evidence="2">histidine kinase</fullName>
        <ecNumber evidence="2">2.7.13.3</ecNumber>
    </recommendedName>
</protein>
<keyword evidence="6 14" id="KW-0418">Kinase</keyword>
<dbReference type="eggNOG" id="COG4585">
    <property type="taxonomic scope" value="Bacteria"/>
</dbReference>
<dbReference type="EC" id="2.7.13.3" evidence="2"/>
<dbReference type="STRING" id="1121877.FEAC_10820"/>